<dbReference type="GO" id="GO:0005516">
    <property type="term" value="F:calmodulin binding"/>
    <property type="evidence" value="ECO:0007669"/>
    <property type="project" value="UniProtKB-KW"/>
</dbReference>
<keyword evidence="1" id="KW-0112">Calmodulin-binding</keyword>
<dbReference type="InterPro" id="IPR000048">
    <property type="entry name" value="IQ_motif_EF-hand-BS"/>
</dbReference>
<dbReference type="PROSITE" id="PS50096">
    <property type="entry name" value="IQ"/>
    <property type="match status" value="2"/>
</dbReference>
<feature type="compositionally biased region" description="Polar residues" evidence="4">
    <location>
        <begin position="358"/>
        <end position="367"/>
    </location>
</feature>
<sequence length="498" mass="53865">MGKAARWLRGLLPGGKKPAVAGGDPKPTKERRRWGFARSFRDVDPHGSGVVAVDEVRKGASYREGAQRSYASSVASSRAAAAASSSRAPARVAGDEDEQNKRAIAVAAATAAVAEAAVAAAQAAAAVVRLTSSGRCPSLYGATARRSEVWAAVRIQATFRGYLARRALRALRGLVKLQALVRGHIVRKQAAETLRCMQALVTVQARARACRALSENRRRTDGSRQTYRGPPTPQKCEPSILANYAKHDGGGTVQRNFPGPANADFIDPDRSQSCEWLDRWMEERYWDTREASWRAGVATDDEKNDKILEVDPGKPHLSCKRRPNHHSYSTLPSDLNSRSFATVHNSPSKDSAVPFSIPSPSSVDMQQQPLSPLMFAPEAGEASESPQLHSASSRPGIGRRGPFTPAKSECSGSFFSAYSDHPNYMANTESSRAKLRSQSAPKQRPDHEKLGAIRRVQLVGTGCGHSSSQRSASLHLRFTSKAYPGSGRLDRLGMPIGY</sequence>
<accession>A0A1D1YV22</accession>
<protein>
    <submittedName>
        <fullName evidence="6">Protein IQ-DOMAIN 32</fullName>
    </submittedName>
</protein>
<evidence type="ECO:0000256" key="2">
    <source>
        <dbReference type="ARBA" id="ARBA00024341"/>
    </source>
</evidence>
<evidence type="ECO:0000313" key="6">
    <source>
        <dbReference type="EMBL" id="JAT58475.1"/>
    </source>
</evidence>
<name>A0A1D1YV22_9ARAE</name>
<dbReference type="InterPro" id="IPR025064">
    <property type="entry name" value="DUF4005"/>
</dbReference>
<dbReference type="PANTHER" id="PTHR32295:SF11">
    <property type="entry name" value="PROTEIN IQ-DOMAIN 22"/>
    <property type="match status" value="1"/>
</dbReference>
<dbReference type="Pfam" id="PF00612">
    <property type="entry name" value="IQ"/>
    <property type="match status" value="2"/>
</dbReference>
<evidence type="ECO:0000256" key="1">
    <source>
        <dbReference type="ARBA" id="ARBA00022860"/>
    </source>
</evidence>
<feature type="domain" description="DUF4005" evidence="5">
    <location>
        <begin position="394"/>
        <end position="449"/>
    </location>
</feature>
<organism evidence="6">
    <name type="scientific">Anthurium amnicola</name>
    <dbReference type="NCBI Taxonomy" id="1678845"/>
    <lineage>
        <taxon>Eukaryota</taxon>
        <taxon>Viridiplantae</taxon>
        <taxon>Streptophyta</taxon>
        <taxon>Embryophyta</taxon>
        <taxon>Tracheophyta</taxon>
        <taxon>Spermatophyta</taxon>
        <taxon>Magnoliopsida</taxon>
        <taxon>Liliopsida</taxon>
        <taxon>Araceae</taxon>
        <taxon>Pothoideae</taxon>
        <taxon>Potheae</taxon>
        <taxon>Anthurium</taxon>
    </lineage>
</organism>
<dbReference type="Pfam" id="PF13178">
    <property type="entry name" value="DUF4005"/>
    <property type="match status" value="1"/>
</dbReference>
<evidence type="ECO:0000256" key="4">
    <source>
        <dbReference type="SAM" id="MobiDB-lite"/>
    </source>
</evidence>
<gene>
    <name evidence="6" type="primary">IQD32_10</name>
    <name evidence="6" type="ORF">g.72854</name>
</gene>
<feature type="compositionally biased region" description="Basic and acidic residues" evidence="4">
    <location>
        <begin position="304"/>
        <end position="314"/>
    </location>
</feature>
<dbReference type="AlphaFoldDB" id="A0A1D1YV22"/>
<feature type="region of interest" description="Disordered" evidence="4">
    <location>
        <begin position="379"/>
        <end position="405"/>
    </location>
</feature>
<dbReference type="Gene3D" id="1.20.5.190">
    <property type="match status" value="1"/>
</dbReference>
<feature type="compositionally biased region" description="Polar residues" evidence="4">
    <location>
        <begin position="384"/>
        <end position="393"/>
    </location>
</feature>
<feature type="compositionally biased region" description="Polar residues" evidence="4">
    <location>
        <begin position="326"/>
        <end position="349"/>
    </location>
</feature>
<feature type="region of interest" description="Disordered" evidence="4">
    <location>
        <begin position="304"/>
        <end position="367"/>
    </location>
</feature>
<dbReference type="SMART" id="SM00015">
    <property type="entry name" value="IQ"/>
    <property type="match status" value="2"/>
</dbReference>
<evidence type="ECO:0000256" key="3">
    <source>
        <dbReference type="ARBA" id="ARBA00024378"/>
    </source>
</evidence>
<feature type="region of interest" description="Disordered" evidence="4">
    <location>
        <begin position="214"/>
        <end position="268"/>
    </location>
</feature>
<reference evidence="6" key="1">
    <citation type="submission" date="2015-07" db="EMBL/GenBank/DDBJ databases">
        <title>Transcriptome Assembly of Anthurium amnicola.</title>
        <authorList>
            <person name="Suzuki J."/>
        </authorList>
    </citation>
    <scope>NUCLEOTIDE SEQUENCE</scope>
</reference>
<dbReference type="EMBL" id="GDJX01009461">
    <property type="protein sequence ID" value="JAT58475.1"/>
    <property type="molecule type" value="Transcribed_RNA"/>
</dbReference>
<comment type="subunit">
    <text evidence="3">Binds to multiple calmodulin (CaM) in the presence of Ca(2+) and CaM-like proteins.</text>
</comment>
<evidence type="ECO:0000259" key="5">
    <source>
        <dbReference type="Pfam" id="PF13178"/>
    </source>
</evidence>
<comment type="similarity">
    <text evidence="2">Belongs to the IQD family.</text>
</comment>
<dbReference type="PANTHER" id="PTHR32295">
    <property type="entry name" value="IQ-DOMAIN 5-RELATED"/>
    <property type="match status" value="1"/>
</dbReference>
<feature type="region of interest" description="Disordered" evidence="4">
    <location>
        <begin position="1"/>
        <end position="32"/>
    </location>
</feature>
<proteinExistence type="inferred from homology"/>